<reference evidence="1" key="1">
    <citation type="submission" date="2022-10" db="EMBL/GenBank/DDBJ databases">
        <authorList>
            <person name="Chen Y."/>
            <person name="Dougan E. K."/>
            <person name="Chan C."/>
            <person name="Rhodes N."/>
            <person name="Thang M."/>
        </authorList>
    </citation>
    <scope>NUCLEOTIDE SEQUENCE</scope>
</reference>
<name>A0A9P1CYI2_9DINO</name>
<gene>
    <name evidence="1" type="ORF">C1SCF055_LOCUS24901</name>
</gene>
<dbReference type="Proteomes" id="UP001152797">
    <property type="component" value="Unassembled WGS sequence"/>
</dbReference>
<accession>A0A9P1CYI2</accession>
<evidence type="ECO:0000313" key="1">
    <source>
        <dbReference type="EMBL" id="CAI3998621.1"/>
    </source>
</evidence>
<dbReference type="EMBL" id="CAMXCT010002513">
    <property type="protein sequence ID" value="CAI3998621.1"/>
    <property type="molecule type" value="Genomic_DNA"/>
</dbReference>
<dbReference type="AlphaFoldDB" id="A0A9P1CYI2"/>
<proteinExistence type="predicted"/>
<dbReference type="EMBL" id="CAMXCT020002513">
    <property type="protein sequence ID" value="CAL1151996.1"/>
    <property type="molecule type" value="Genomic_DNA"/>
</dbReference>
<evidence type="ECO:0000313" key="2">
    <source>
        <dbReference type="EMBL" id="CAL4785933.1"/>
    </source>
</evidence>
<comment type="caution">
    <text evidence="1">The sequence shown here is derived from an EMBL/GenBank/DDBJ whole genome shotgun (WGS) entry which is preliminary data.</text>
</comment>
<dbReference type="EMBL" id="CAMXCT030002513">
    <property type="protein sequence ID" value="CAL4785933.1"/>
    <property type="molecule type" value="Genomic_DNA"/>
</dbReference>
<evidence type="ECO:0000313" key="3">
    <source>
        <dbReference type="Proteomes" id="UP001152797"/>
    </source>
</evidence>
<protein>
    <submittedName>
        <fullName evidence="2">RAP domain-containing protein</fullName>
    </submittedName>
</protein>
<keyword evidence="3" id="KW-1185">Reference proteome</keyword>
<organism evidence="1">
    <name type="scientific">Cladocopium goreaui</name>
    <dbReference type="NCBI Taxonomy" id="2562237"/>
    <lineage>
        <taxon>Eukaryota</taxon>
        <taxon>Sar</taxon>
        <taxon>Alveolata</taxon>
        <taxon>Dinophyceae</taxon>
        <taxon>Suessiales</taxon>
        <taxon>Symbiodiniaceae</taxon>
        <taxon>Cladocopium</taxon>
    </lineage>
</organism>
<sequence length="156" mass="17557">MTSFPIPKDLPLRLVASFLDRCELGEATAQPDQWAEMLCAARPLDEPFFERITPRLLQQLLPHLQGLSHDRLLKVLDSLAKAPPKESPGTSFASSPVEQAPFAFNEVVAEVVASGKWDLQKVMAAFSCLGRLGWYNEHTVAEVFLRRPKPEWKLFN</sequence>
<reference evidence="2 3" key="2">
    <citation type="submission" date="2024-05" db="EMBL/GenBank/DDBJ databases">
        <authorList>
            <person name="Chen Y."/>
            <person name="Shah S."/>
            <person name="Dougan E. K."/>
            <person name="Thang M."/>
            <person name="Chan C."/>
        </authorList>
    </citation>
    <scope>NUCLEOTIDE SEQUENCE [LARGE SCALE GENOMIC DNA]</scope>
</reference>